<keyword evidence="3" id="KW-0812">Transmembrane</keyword>
<reference evidence="5 6" key="1">
    <citation type="journal article" date="2009" name="Nat. Genet.">
        <title>The genome of the cucumber, Cucumis sativus L.</title>
        <authorList>
            <person name="Huang S."/>
            <person name="Li R."/>
            <person name="Zhang Z."/>
            <person name="Li L."/>
            <person name="Gu X."/>
            <person name="Fan W."/>
            <person name="Lucas W.J."/>
            <person name="Wang X."/>
            <person name="Xie B."/>
            <person name="Ni P."/>
            <person name="Ren Y."/>
            <person name="Zhu H."/>
            <person name="Li J."/>
            <person name="Lin K."/>
            <person name="Jin W."/>
            <person name="Fei Z."/>
            <person name="Li G."/>
            <person name="Staub J."/>
            <person name="Kilian A."/>
            <person name="van der Vossen E.A."/>
            <person name="Wu Y."/>
            <person name="Guo J."/>
            <person name="He J."/>
            <person name="Jia Z."/>
            <person name="Ren Y."/>
            <person name="Tian G."/>
            <person name="Lu Y."/>
            <person name="Ruan J."/>
            <person name="Qian W."/>
            <person name="Wang M."/>
            <person name="Huang Q."/>
            <person name="Li B."/>
            <person name="Xuan Z."/>
            <person name="Cao J."/>
            <person name="Asan"/>
            <person name="Wu Z."/>
            <person name="Zhang J."/>
            <person name="Cai Q."/>
            <person name="Bai Y."/>
            <person name="Zhao B."/>
            <person name="Han Y."/>
            <person name="Li Y."/>
            <person name="Li X."/>
            <person name="Wang S."/>
            <person name="Shi Q."/>
            <person name="Liu S."/>
            <person name="Cho W.K."/>
            <person name="Kim J.Y."/>
            <person name="Xu Y."/>
            <person name="Heller-Uszynska K."/>
            <person name="Miao H."/>
            <person name="Cheng Z."/>
            <person name="Zhang S."/>
            <person name="Wu J."/>
            <person name="Yang Y."/>
            <person name="Kang H."/>
            <person name="Li M."/>
            <person name="Liang H."/>
            <person name="Ren X."/>
            <person name="Shi Z."/>
            <person name="Wen M."/>
            <person name="Jian M."/>
            <person name="Yang H."/>
            <person name="Zhang G."/>
            <person name="Yang Z."/>
            <person name="Chen R."/>
            <person name="Liu S."/>
            <person name="Li J."/>
            <person name="Ma L."/>
            <person name="Liu H."/>
            <person name="Zhou Y."/>
            <person name="Zhao J."/>
            <person name="Fang X."/>
            <person name="Li G."/>
            <person name="Fang L."/>
            <person name="Li Y."/>
            <person name="Liu D."/>
            <person name="Zheng H."/>
            <person name="Zhang Y."/>
            <person name="Qin N."/>
            <person name="Li Z."/>
            <person name="Yang G."/>
            <person name="Yang S."/>
            <person name="Bolund L."/>
            <person name="Kristiansen K."/>
            <person name="Zheng H."/>
            <person name="Li S."/>
            <person name="Zhang X."/>
            <person name="Yang H."/>
            <person name="Wang J."/>
            <person name="Sun R."/>
            <person name="Zhang B."/>
            <person name="Jiang S."/>
            <person name="Wang J."/>
            <person name="Du Y."/>
            <person name="Li S."/>
        </authorList>
    </citation>
    <scope>NUCLEOTIDE SEQUENCE [LARGE SCALE GENOMIC DNA]</scope>
    <source>
        <strain evidence="6">cv. 9930</strain>
    </source>
</reference>
<evidence type="ECO:0000256" key="2">
    <source>
        <dbReference type="ARBA" id="ARBA00022734"/>
    </source>
</evidence>
<dbReference type="PANTHER" id="PTHR32401:SF15">
    <property type="entry name" value="L-TYPE LECTIN-DOMAIN CONTAINING RECEPTOR KINASE VIII.2-LIKE"/>
    <property type="match status" value="1"/>
</dbReference>
<dbReference type="Gene3D" id="2.60.120.200">
    <property type="match status" value="2"/>
</dbReference>
<dbReference type="InterPro" id="IPR013320">
    <property type="entry name" value="ConA-like_dom_sf"/>
</dbReference>
<reference evidence="5 6" key="3">
    <citation type="journal article" date="2010" name="BMC Genomics">
        <title>Transcriptome sequencing and comparative analysis of cucumber flowers with different sex types.</title>
        <authorList>
            <person name="Guo S."/>
            <person name="Zheng Y."/>
            <person name="Joung J.G."/>
            <person name="Liu S."/>
            <person name="Zhang Z."/>
            <person name="Crasta O.R."/>
            <person name="Sobral B.W."/>
            <person name="Xu Y."/>
            <person name="Huang S."/>
            <person name="Fei Z."/>
        </authorList>
    </citation>
    <scope>NUCLEOTIDE SEQUENCE [LARGE SCALE GENOMIC DNA]</scope>
    <source>
        <strain evidence="6">cv. 9930</strain>
    </source>
</reference>
<name>A0A0A0KA99_CUCSA</name>
<dbReference type="InterPro" id="IPR001220">
    <property type="entry name" value="Legume_lectin_dom"/>
</dbReference>
<dbReference type="Pfam" id="PF00139">
    <property type="entry name" value="Lectin_legB"/>
    <property type="match status" value="1"/>
</dbReference>
<dbReference type="AlphaFoldDB" id="A0A0A0KA99"/>
<keyword evidence="6" id="KW-1185">Reference proteome</keyword>
<accession>A0A0A0KA99</accession>
<dbReference type="OrthoDB" id="2019747at2759"/>
<sequence length="330" mass="37058">MLLFFQSEQRHRSAQPLTFFAIMVHFSSQFLLSIFLFQFLHPISSFTFPKQPNFDPQLSLIGDAAFVSTDAHLHGGASFVKLTRPIASSFGLLLHNKPLTIHESTSFNTHFTFSVSPENGDGLILSLFPGGVFPDEVSPEKWVHSIQFVSANLSDGYVKPERGILLPNNGGKFTSWVDYDSKMVEIRLSKYGESRPYDSLLEYPIDLGIKCGGREVFVGLSSWNSKSSEWSRVFSWRFGVRNVHKWMHSLPVDPRRGSDEQNHSYPLTIFAWVIFGTGCGALMAFLVLFMWAIAGNRNAIFGGEPQSVDFQYEKVSVVVEEGLKDVEGRG</sequence>
<keyword evidence="2" id="KW-0430">Lectin</keyword>
<gene>
    <name evidence="5" type="ORF">Csa_6G009430</name>
</gene>
<dbReference type="EMBL" id="CM002927">
    <property type="protein sequence ID" value="KGN45764.1"/>
    <property type="molecule type" value="Genomic_DNA"/>
</dbReference>
<protein>
    <recommendedName>
        <fullName evidence="4">Legume lectin domain-containing protein</fullName>
    </recommendedName>
</protein>
<comment type="similarity">
    <text evidence="1">Belongs to the leguminous lectin family.</text>
</comment>
<feature type="transmembrane region" description="Helical" evidence="3">
    <location>
        <begin position="269"/>
        <end position="293"/>
    </location>
</feature>
<reference evidence="5 6" key="4">
    <citation type="journal article" date="2011" name="BMC Genomics">
        <title>RNA-Seq improves annotation of protein-coding genes in the cucumber genome.</title>
        <authorList>
            <person name="Li Z."/>
            <person name="Zhang Z."/>
            <person name="Yan P."/>
            <person name="Huang S."/>
            <person name="Fei Z."/>
            <person name="Lin K."/>
        </authorList>
    </citation>
    <scope>NUCLEOTIDE SEQUENCE [LARGE SCALE GENOMIC DNA]</scope>
    <source>
        <strain evidence="6">cv. 9930</strain>
    </source>
</reference>
<organism evidence="5 6">
    <name type="scientific">Cucumis sativus</name>
    <name type="common">Cucumber</name>
    <dbReference type="NCBI Taxonomy" id="3659"/>
    <lineage>
        <taxon>Eukaryota</taxon>
        <taxon>Viridiplantae</taxon>
        <taxon>Streptophyta</taxon>
        <taxon>Embryophyta</taxon>
        <taxon>Tracheophyta</taxon>
        <taxon>Spermatophyta</taxon>
        <taxon>Magnoliopsida</taxon>
        <taxon>eudicotyledons</taxon>
        <taxon>Gunneridae</taxon>
        <taxon>Pentapetalae</taxon>
        <taxon>rosids</taxon>
        <taxon>fabids</taxon>
        <taxon>Cucurbitales</taxon>
        <taxon>Cucurbitaceae</taxon>
        <taxon>Benincaseae</taxon>
        <taxon>Cucumis</taxon>
    </lineage>
</organism>
<feature type="transmembrane region" description="Helical" evidence="3">
    <location>
        <begin position="20"/>
        <end position="40"/>
    </location>
</feature>
<keyword evidence="3" id="KW-0472">Membrane</keyword>
<keyword evidence="3" id="KW-1133">Transmembrane helix</keyword>
<dbReference type="InterPro" id="IPR050258">
    <property type="entry name" value="Leguminous_Lectin"/>
</dbReference>
<dbReference type="OMA" id="MLFMWAI"/>
<evidence type="ECO:0000259" key="4">
    <source>
        <dbReference type="Pfam" id="PF00139"/>
    </source>
</evidence>
<dbReference type="STRING" id="3659.A0A0A0KA99"/>
<dbReference type="eggNOG" id="ENOG502RNSF">
    <property type="taxonomic scope" value="Eukaryota"/>
</dbReference>
<dbReference type="Proteomes" id="UP000029981">
    <property type="component" value="Chromosome 6"/>
</dbReference>
<evidence type="ECO:0000313" key="6">
    <source>
        <dbReference type="Proteomes" id="UP000029981"/>
    </source>
</evidence>
<reference evidence="5 6" key="2">
    <citation type="journal article" date="2009" name="PLoS ONE">
        <title>An integrated genetic and cytogenetic map of the cucumber genome.</title>
        <authorList>
            <person name="Ren Y."/>
            <person name="Zhang Z."/>
            <person name="Liu J."/>
            <person name="Staub J.E."/>
            <person name="Han Y."/>
            <person name="Cheng Z."/>
            <person name="Li X."/>
            <person name="Lu J."/>
            <person name="Miao H."/>
            <person name="Kang H."/>
            <person name="Xie B."/>
            <person name="Gu X."/>
            <person name="Wang X."/>
            <person name="Du Y."/>
            <person name="Jin W."/>
            <person name="Huang S."/>
        </authorList>
    </citation>
    <scope>NUCLEOTIDE SEQUENCE [LARGE SCALE GENOMIC DNA]</scope>
    <source>
        <strain evidence="6">cv. 9930</strain>
    </source>
</reference>
<feature type="domain" description="Legume lectin" evidence="4">
    <location>
        <begin position="168"/>
        <end position="248"/>
    </location>
</feature>
<evidence type="ECO:0000313" key="5">
    <source>
        <dbReference type="EMBL" id="KGN45764.1"/>
    </source>
</evidence>
<dbReference type="GO" id="GO:0030246">
    <property type="term" value="F:carbohydrate binding"/>
    <property type="evidence" value="ECO:0007669"/>
    <property type="project" value="UniProtKB-KW"/>
</dbReference>
<dbReference type="PANTHER" id="PTHR32401">
    <property type="entry name" value="CONCANAVALIN A-LIKE LECTIN FAMILY PROTEIN"/>
    <property type="match status" value="1"/>
</dbReference>
<proteinExistence type="inferred from homology"/>
<evidence type="ECO:0000256" key="1">
    <source>
        <dbReference type="ARBA" id="ARBA00007606"/>
    </source>
</evidence>
<dbReference type="Gramene" id="KGN45764">
    <property type="protein sequence ID" value="KGN45764"/>
    <property type="gene ID" value="Csa_6G009430"/>
</dbReference>
<dbReference type="SUPFAM" id="SSF49899">
    <property type="entry name" value="Concanavalin A-like lectins/glucanases"/>
    <property type="match status" value="1"/>
</dbReference>
<evidence type="ECO:0000256" key="3">
    <source>
        <dbReference type="SAM" id="Phobius"/>
    </source>
</evidence>